<accession>A0A0D2G7X5</accession>
<comment type="caution">
    <text evidence="1">The sequence shown here is derived from an EMBL/GenBank/DDBJ whole genome shotgun (WGS) entry which is preliminary data.</text>
</comment>
<dbReference type="OrthoDB" id="9827181at2"/>
<name>A0A0D2G7X5_9BACT</name>
<dbReference type="AlphaFoldDB" id="A0A0D2G7X5"/>
<keyword evidence="2" id="KW-1185">Reference proteome</keyword>
<gene>
    <name evidence="1" type="ORF">X474_27115</name>
</gene>
<dbReference type="InParanoid" id="A0A0D2G7X5"/>
<evidence type="ECO:0000313" key="1">
    <source>
        <dbReference type="EMBL" id="KIX11012.1"/>
    </source>
</evidence>
<sequence length="367" mass="42115">MPERSQQLWRVLKVAVGMEYTNPSRALKIVDMVMNQVDSYYGSPSTWHDMSVLAGRVGHRQGRLALVQAGIRQWPLDVRLLCEEARMLVSFEEGCDHELGREKWQRLLAMEQSLTGFEWRFWVYGAEYKATFLGRTREGLKMLDQGVLKVKRKYLMNVFRAYRTILLDSIPGRELKTKAEMRNYQKWAGRVLEERFKVGLDLGVEYGYVLALDLAKLYQKKAASADEKEQEKLNKALYFLDLAESLFSGNRNYQIWEIYVTKARVLMALRRYGDALKIFKSLPSSERFRPSNANMLRLAALMTGEDFGDKKKYEEFSDEPAWPEAGEGLFDNNGAGLLQLARGSKDMENILLKVAAELVSAEKGGES</sequence>
<dbReference type="EMBL" id="AZAC01000078">
    <property type="protein sequence ID" value="KIX11012.1"/>
    <property type="molecule type" value="Genomic_DNA"/>
</dbReference>
<evidence type="ECO:0000313" key="2">
    <source>
        <dbReference type="Proteomes" id="UP000032233"/>
    </source>
</evidence>
<dbReference type="Proteomes" id="UP000032233">
    <property type="component" value="Unassembled WGS sequence"/>
</dbReference>
<reference evidence="1 2" key="1">
    <citation type="submission" date="2013-11" db="EMBL/GenBank/DDBJ databases">
        <title>Metagenomic analysis of a methanogenic consortium involved in long chain n-alkane degradation.</title>
        <authorList>
            <person name="Davidova I.A."/>
            <person name="Callaghan A.V."/>
            <person name="Wawrik B."/>
            <person name="Pruitt S."/>
            <person name="Marks C."/>
            <person name="Duncan K.E."/>
            <person name="Suflita J.M."/>
        </authorList>
    </citation>
    <scope>NUCLEOTIDE SEQUENCE [LARGE SCALE GENOMIC DNA]</scope>
    <source>
        <strain evidence="1 2">SPR</strain>
    </source>
</reference>
<dbReference type="RefSeq" id="WP_044352707.1">
    <property type="nucleotide sequence ID" value="NZ_AZAC01000078.1"/>
</dbReference>
<protein>
    <submittedName>
        <fullName evidence="1">Uncharacterized protein</fullName>
    </submittedName>
</protein>
<proteinExistence type="predicted"/>
<organism evidence="1 2">
    <name type="scientific">Dethiosulfatarculus sandiegensis</name>
    <dbReference type="NCBI Taxonomy" id="1429043"/>
    <lineage>
        <taxon>Bacteria</taxon>
        <taxon>Pseudomonadati</taxon>
        <taxon>Thermodesulfobacteriota</taxon>
        <taxon>Desulfarculia</taxon>
        <taxon>Desulfarculales</taxon>
        <taxon>Desulfarculaceae</taxon>
        <taxon>Dethiosulfatarculus</taxon>
    </lineage>
</organism>